<proteinExistence type="predicted"/>
<gene>
    <name evidence="1" type="ORF">BGZ80_007510</name>
</gene>
<evidence type="ECO:0000313" key="2">
    <source>
        <dbReference type="Proteomes" id="UP000703661"/>
    </source>
</evidence>
<dbReference type="Proteomes" id="UP000703661">
    <property type="component" value="Unassembled WGS sequence"/>
</dbReference>
<organism evidence="1 2">
    <name type="scientific">Entomortierella chlamydospora</name>
    <dbReference type="NCBI Taxonomy" id="101097"/>
    <lineage>
        <taxon>Eukaryota</taxon>
        <taxon>Fungi</taxon>
        <taxon>Fungi incertae sedis</taxon>
        <taxon>Mucoromycota</taxon>
        <taxon>Mortierellomycotina</taxon>
        <taxon>Mortierellomycetes</taxon>
        <taxon>Mortierellales</taxon>
        <taxon>Mortierellaceae</taxon>
        <taxon>Entomortierella</taxon>
    </lineage>
</organism>
<sequence length="68" mass="7665">MERNEDALYAIRGYFNCIQRGGVNANGEGPFWLDQCVAMDEKLTQPGLFASINKIRQNVILKAVEHPL</sequence>
<accession>A0A9P6MEV3</accession>
<name>A0A9P6MEV3_9FUNG</name>
<dbReference type="EMBL" id="JAAAID010003864">
    <property type="protein sequence ID" value="KAF9995443.1"/>
    <property type="molecule type" value="Genomic_DNA"/>
</dbReference>
<feature type="non-terminal residue" evidence="1">
    <location>
        <position position="68"/>
    </location>
</feature>
<reference evidence="1" key="1">
    <citation type="journal article" date="2020" name="Fungal Divers.">
        <title>Resolving the Mortierellaceae phylogeny through synthesis of multi-gene phylogenetics and phylogenomics.</title>
        <authorList>
            <person name="Vandepol N."/>
            <person name="Liber J."/>
            <person name="Desiro A."/>
            <person name="Na H."/>
            <person name="Kennedy M."/>
            <person name="Barry K."/>
            <person name="Grigoriev I.V."/>
            <person name="Miller A.N."/>
            <person name="O'Donnell K."/>
            <person name="Stajich J.E."/>
            <person name="Bonito G."/>
        </authorList>
    </citation>
    <scope>NUCLEOTIDE SEQUENCE</scope>
    <source>
        <strain evidence="1">NRRL 2769</strain>
    </source>
</reference>
<evidence type="ECO:0000313" key="1">
    <source>
        <dbReference type="EMBL" id="KAF9995443.1"/>
    </source>
</evidence>
<comment type="caution">
    <text evidence="1">The sequence shown here is derived from an EMBL/GenBank/DDBJ whole genome shotgun (WGS) entry which is preliminary data.</text>
</comment>
<dbReference type="AlphaFoldDB" id="A0A9P6MEV3"/>
<keyword evidence="2" id="KW-1185">Reference proteome</keyword>
<protein>
    <submittedName>
        <fullName evidence="1">Uncharacterized protein</fullName>
    </submittedName>
</protein>